<dbReference type="Proteomes" id="UP000320371">
    <property type="component" value="Segment"/>
</dbReference>
<evidence type="ECO:0000313" key="3">
    <source>
        <dbReference type="Proteomes" id="UP000320371"/>
    </source>
</evidence>
<accession>A0A4Y6E848</accession>
<evidence type="ECO:0000313" key="1">
    <source>
        <dbReference type="EMBL" id="QDF14661.1"/>
    </source>
</evidence>
<evidence type="ECO:0000313" key="2">
    <source>
        <dbReference type="EMBL" id="QDF14835.1"/>
    </source>
</evidence>
<dbReference type="EMBL" id="MK907780">
    <property type="protein sequence ID" value="QDF14835.1"/>
    <property type="molecule type" value="Genomic_DNA"/>
</dbReference>
<gene>
    <name evidence="1" type="ORF">PONTUS_12</name>
    <name evidence="2" type="ORF">PONTUS_210</name>
</gene>
<keyword evidence="3" id="KW-1185">Reference proteome</keyword>
<reference evidence="1 3" key="1">
    <citation type="submission" date="2019-05" db="EMBL/GenBank/DDBJ databases">
        <authorList>
            <person name="Sutton N.W."/>
            <person name="Sebastian A.Z."/>
            <person name="Albert I.U."/>
            <person name="Broussard G.W."/>
        </authorList>
    </citation>
    <scope>NUCLEOTIDE SEQUENCE [LARGE SCALE GENOMIC DNA]</scope>
    <source>
        <strain evidence="1 3">Pontus</strain>
    </source>
</reference>
<organism evidence="1 3">
    <name type="scientific">Vibrio phage Pontus</name>
    <dbReference type="NCBI Taxonomy" id="2590874"/>
    <lineage>
        <taxon>Viruses</taxon>
        <taxon>Duplodnaviria</taxon>
        <taxon>Heunggongvirae</taxon>
        <taxon>Uroviricota</taxon>
        <taxon>Caudoviricetes</taxon>
        <taxon>Demerecviridae</taxon>
        <taxon>Ermolyevavirinae</taxon>
        <taxon>Thalassavirus</taxon>
        <taxon>Thalassavirus pontus</taxon>
    </lineage>
</organism>
<dbReference type="EMBL" id="MK907780">
    <property type="protein sequence ID" value="QDF14661.1"/>
    <property type="molecule type" value="Genomic_DNA"/>
</dbReference>
<sequence>MAKLSIASILVSGSAKAELQNKVADLIGARFGFRNNDKISCRTLQAVIDLAEYKRPLFDSVEIDSLRYATKATKAVVLGMLCDELKITDLQERNNIMTIATTGSEDSFVSQVLGMFV</sequence>
<proteinExistence type="predicted"/>
<protein>
    <submittedName>
        <fullName evidence="1">Uncharacterized protein</fullName>
    </submittedName>
</protein>
<name>A0A4Y6E848_9CAUD</name>